<dbReference type="Proteomes" id="UP000183129">
    <property type="component" value="Unassembled WGS sequence"/>
</dbReference>
<reference evidence="1 2" key="1">
    <citation type="submission" date="2016-10" db="EMBL/GenBank/DDBJ databases">
        <authorList>
            <person name="de Groot N.N."/>
        </authorList>
    </citation>
    <scope>NUCLEOTIDE SEQUENCE [LARGE SCALE GENOMIC DNA]</scope>
    <source>
        <strain evidence="1 2">ATCC 51969</strain>
    </source>
</reference>
<evidence type="ECO:0000313" key="1">
    <source>
        <dbReference type="EMBL" id="SFF19021.1"/>
    </source>
</evidence>
<dbReference type="AlphaFoldDB" id="A0A1I2GR14"/>
<name>A0A1I2GR14_9SPHI</name>
<sequence>MIKLTVIQRPKTVHKRHKMGKLRQLYKVIRLLDKGKYLPYMLLKYAMTHLLP</sequence>
<proteinExistence type="predicted"/>
<organism evidence="1 2">
    <name type="scientific">Pedobacter antarcticus</name>
    <dbReference type="NCBI Taxonomy" id="34086"/>
    <lineage>
        <taxon>Bacteria</taxon>
        <taxon>Pseudomonadati</taxon>
        <taxon>Bacteroidota</taxon>
        <taxon>Sphingobacteriia</taxon>
        <taxon>Sphingobacteriales</taxon>
        <taxon>Sphingobacteriaceae</taxon>
        <taxon>Pedobacter</taxon>
    </lineage>
</organism>
<evidence type="ECO:0000313" key="2">
    <source>
        <dbReference type="Proteomes" id="UP000183129"/>
    </source>
</evidence>
<accession>A0A1I2GR14</accession>
<dbReference type="EMBL" id="FONS01000006">
    <property type="protein sequence ID" value="SFF19021.1"/>
    <property type="molecule type" value="Genomic_DNA"/>
</dbReference>
<gene>
    <name evidence="1" type="ORF">SAMN03003324_02759</name>
</gene>
<protein>
    <submittedName>
        <fullName evidence="1">Uncharacterized protein</fullName>
    </submittedName>
</protein>